<dbReference type="EMBL" id="LNYR01000038">
    <property type="protein sequence ID" value="KTD44810.1"/>
    <property type="molecule type" value="Genomic_DNA"/>
</dbReference>
<reference evidence="3 5" key="1">
    <citation type="submission" date="2015-11" db="EMBL/GenBank/DDBJ databases">
        <title>Genomic analysis of 38 Legionella species identifies large and diverse effector repertoires.</title>
        <authorList>
            <person name="Burstein D."/>
            <person name="Amaro F."/>
            <person name="Zusman T."/>
            <person name="Lifshitz Z."/>
            <person name="Cohen O."/>
            <person name="Gilbert J.A."/>
            <person name="Pupko T."/>
            <person name="Shuman H.A."/>
            <person name="Segal G."/>
        </authorList>
    </citation>
    <scope>NUCLEOTIDE SEQUENCE [LARGE SCALE GENOMIC DNA]</scope>
    <source>
        <strain evidence="3 5">ATCC 49507</strain>
    </source>
</reference>
<accession>A0A378KQ10</accession>
<organism evidence="4 6">
    <name type="scientific">Legionella quateirensis</name>
    <dbReference type="NCBI Taxonomy" id="45072"/>
    <lineage>
        <taxon>Bacteria</taxon>
        <taxon>Pseudomonadati</taxon>
        <taxon>Pseudomonadota</taxon>
        <taxon>Gammaproteobacteria</taxon>
        <taxon>Legionellales</taxon>
        <taxon>Legionellaceae</taxon>
        <taxon>Legionella</taxon>
    </lineage>
</organism>
<proteinExistence type="predicted"/>
<keyword evidence="2" id="KW-0472">Membrane</keyword>
<feature type="transmembrane region" description="Helical" evidence="2">
    <location>
        <begin position="353"/>
        <end position="378"/>
    </location>
</feature>
<gene>
    <name evidence="3" type="ORF">Lqua_2645</name>
    <name evidence="4" type="ORF">NCTC12376_00049</name>
</gene>
<keyword evidence="5" id="KW-1185">Reference proteome</keyword>
<sequence>MTKVVIYTDFDGTVTSRVGIKAVFSPFYQSLLIGYEAGKTQDYKRAPMKSVEEIQKLFVEKFGVYNDQFDVTQPDADMLMAPSAVQFFHELLKNDQVSINIVTRNRAEYIKAIFKYQGFSDVEIDKLNIMQSGYKLQDVDRDLKARIRQDQRPSTLYILDDDGVNDYPAMIAAAKVNFYAEDQIKGFNKEPGQFDWDCYLQEVRLDILKPDSPTIDLNIENDDSLNTEPSSFVSVTQPTHVDLPLPGTLSIGSSALNLNSEQPQSDPQHGEIDVPNSVLNGQKSMGHNDEDEGTPLIPVLPVNTETQHSSSLPSNSRPAKIMGTSVGIGFTLGFIVGFALVASGVFAPFGLGLFGAMALGAVLGAHTATITGVFGLIIDIARQPVPTEGSKLNSEPSVNNGSSITTLSILGGKSPVPQSDLPVPHFPGVLEVDNPSKGNTTENQSAHQVDETFNPQ</sequence>
<feature type="region of interest" description="Disordered" evidence="1">
    <location>
        <begin position="252"/>
        <end position="298"/>
    </location>
</feature>
<dbReference type="Proteomes" id="UP000054639">
    <property type="component" value="Unassembled WGS sequence"/>
</dbReference>
<evidence type="ECO:0000256" key="2">
    <source>
        <dbReference type="SAM" id="Phobius"/>
    </source>
</evidence>
<keyword evidence="2" id="KW-0812">Transmembrane</keyword>
<dbReference type="OrthoDB" id="5639065at2"/>
<dbReference type="Proteomes" id="UP000254230">
    <property type="component" value="Unassembled WGS sequence"/>
</dbReference>
<evidence type="ECO:0000256" key="1">
    <source>
        <dbReference type="SAM" id="MobiDB-lite"/>
    </source>
</evidence>
<dbReference type="STRING" id="45072.Lqua_2645"/>
<name>A0A378KQ10_9GAMM</name>
<keyword evidence="2" id="KW-1133">Transmembrane helix</keyword>
<dbReference type="EMBL" id="UGOW01000001">
    <property type="protein sequence ID" value="STY16269.1"/>
    <property type="molecule type" value="Genomic_DNA"/>
</dbReference>
<evidence type="ECO:0000313" key="6">
    <source>
        <dbReference type="Proteomes" id="UP000254230"/>
    </source>
</evidence>
<dbReference type="AlphaFoldDB" id="A0A378KQ10"/>
<evidence type="ECO:0000313" key="3">
    <source>
        <dbReference type="EMBL" id="KTD44810.1"/>
    </source>
</evidence>
<dbReference type="RefSeq" id="WP_058474783.1">
    <property type="nucleotide sequence ID" value="NZ_CAAAIL010000002.1"/>
</dbReference>
<feature type="region of interest" description="Disordered" evidence="1">
    <location>
        <begin position="415"/>
        <end position="456"/>
    </location>
</feature>
<evidence type="ECO:0000313" key="5">
    <source>
        <dbReference type="Proteomes" id="UP000054639"/>
    </source>
</evidence>
<dbReference type="SUPFAM" id="SSF56784">
    <property type="entry name" value="HAD-like"/>
    <property type="match status" value="1"/>
</dbReference>
<protein>
    <submittedName>
        <fullName evidence="4">Dot/Icm T4SS effector</fullName>
    </submittedName>
</protein>
<feature type="transmembrane region" description="Helical" evidence="2">
    <location>
        <begin position="326"/>
        <end position="347"/>
    </location>
</feature>
<dbReference type="InterPro" id="IPR036412">
    <property type="entry name" value="HAD-like_sf"/>
</dbReference>
<evidence type="ECO:0000313" key="4">
    <source>
        <dbReference type="EMBL" id="STY16269.1"/>
    </source>
</evidence>
<feature type="compositionally biased region" description="Polar residues" evidence="1">
    <location>
        <begin position="252"/>
        <end position="267"/>
    </location>
</feature>
<reference evidence="4 6" key="2">
    <citation type="submission" date="2018-06" db="EMBL/GenBank/DDBJ databases">
        <authorList>
            <consortium name="Pathogen Informatics"/>
            <person name="Doyle S."/>
        </authorList>
    </citation>
    <scope>NUCLEOTIDE SEQUENCE [LARGE SCALE GENOMIC DNA]</scope>
    <source>
        <strain evidence="4 6">NCTC12376</strain>
    </source>
</reference>
<feature type="compositionally biased region" description="Polar residues" evidence="1">
    <location>
        <begin position="436"/>
        <end position="456"/>
    </location>
</feature>